<dbReference type="Pfam" id="PF14529">
    <property type="entry name" value="Exo_endo_phos_2"/>
    <property type="match status" value="1"/>
</dbReference>
<reference evidence="2 3" key="1">
    <citation type="journal article" date="2019" name="Sci. Rep.">
        <title>Orb-weaving spider Araneus ventricosus genome elucidates the spidroin gene catalogue.</title>
        <authorList>
            <person name="Kono N."/>
            <person name="Nakamura H."/>
            <person name="Ohtoshi R."/>
            <person name="Moran D.A.P."/>
            <person name="Shinohara A."/>
            <person name="Yoshida Y."/>
            <person name="Fujiwara M."/>
            <person name="Mori M."/>
            <person name="Tomita M."/>
            <person name="Arakawa K."/>
        </authorList>
    </citation>
    <scope>NUCLEOTIDE SEQUENCE [LARGE SCALE GENOMIC DNA]</scope>
</reference>
<dbReference type="InterPro" id="IPR036691">
    <property type="entry name" value="Endo/exonu/phosph_ase_sf"/>
</dbReference>
<dbReference type="OrthoDB" id="415822at2759"/>
<accession>A0A4Y2INK6</accession>
<dbReference type="PANTHER" id="PTHR33273:SF4">
    <property type="entry name" value="ENDONUCLEASE_EXONUCLEASE_PHOSPHATASE DOMAIN-CONTAINING PROTEIN"/>
    <property type="match status" value="1"/>
</dbReference>
<dbReference type="InterPro" id="IPR005135">
    <property type="entry name" value="Endo/exonuclease/phosphatase"/>
</dbReference>
<dbReference type="PANTHER" id="PTHR33273">
    <property type="entry name" value="DOMAIN-CONTAINING PROTEIN, PUTATIVE-RELATED"/>
    <property type="match status" value="1"/>
</dbReference>
<gene>
    <name evidence="2" type="ORF">AVEN_250870_1</name>
</gene>
<evidence type="ECO:0000313" key="3">
    <source>
        <dbReference type="Proteomes" id="UP000499080"/>
    </source>
</evidence>
<organism evidence="2 3">
    <name type="scientific">Araneus ventricosus</name>
    <name type="common">Orbweaver spider</name>
    <name type="synonym">Epeira ventricosa</name>
    <dbReference type="NCBI Taxonomy" id="182803"/>
    <lineage>
        <taxon>Eukaryota</taxon>
        <taxon>Metazoa</taxon>
        <taxon>Ecdysozoa</taxon>
        <taxon>Arthropoda</taxon>
        <taxon>Chelicerata</taxon>
        <taxon>Arachnida</taxon>
        <taxon>Araneae</taxon>
        <taxon>Araneomorphae</taxon>
        <taxon>Entelegynae</taxon>
        <taxon>Araneoidea</taxon>
        <taxon>Araneidae</taxon>
        <taxon>Araneus</taxon>
    </lineage>
</organism>
<sequence>MAKIGKVYIPPSEDINIPLNSISSSNHICRSRLFNAGDFNSKSTLWGYQREDNRENSLLDFAASFGLILVNNESLPTFQTQRALETPDLCFTGDVLFHLVQKWEVFDIESLSDHMHILSQTDLFPHQKISERYKKTYGPHKAFQKHLSKLTLLPSSETG</sequence>
<comment type="caution">
    <text evidence="2">The sequence shown here is derived from an EMBL/GenBank/DDBJ whole genome shotgun (WGS) entry which is preliminary data.</text>
</comment>
<name>A0A4Y2INK6_ARAVE</name>
<evidence type="ECO:0000313" key="2">
    <source>
        <dbReference type="EMBL" id="GBM79235.1"/>
    </source>
</evidence>
<dbReference type="Proteomes" id="UP000499080">
    <property type="component" value="Unassembled WGS sequence"/>
</dbReference>
<dbReference type="Gene3D" id="3.60.10.10">
    <property type="entry name" value="Endonuclease/exonuclease/phosphatase"/>
    <property type="match status" value="1"/>
</dbReference>
<dbReference type="GO" id="GO:0003824">
    <property type="term" value="F:catalytic activity"/>
    <property type="evidence" value="ECO:0007669"/>
    <property type="project" value="InterPro"/>
</dbReference>
<dbReference type="EMBL" id="BGPR01002810">
    <property type="protein sequence ID" value="GBM79235.1"/>
    <property type="molecule type" value="Genomic_DNA"/>
</dbReference>
<keyword evidence="3" id="KW-1185">Reference proteome</keyword>
<protein>
    <recommendedName>
        <fullName evidence="1">Endonuclease/exonuclease/phosphatase domain-containing protein</fullName>
    </recommendedName>
</protein>
<feature type="domain" description="Endonuclease/exonuclease/phosphatase" evidence="1">
    <location>
        <begin position="4"/>
        <end position="117"/>
    </location>
</feature>
<evidence type="ECO:0000259" key="1">
    <source>
        <dbReference type="Pfam" id="PF14529"/>
    </source>
</evidence>
<dbReference type="AlphaFoldDB" id="A0A4Y2INK6"/>
<dbReference type="SUPFAM" id="SSF56219">
    <property type="entry name" value="DNase I-like"/>
    <property type="match status" value="1"/>
</dbReference>
<proteinExistence type="predicted"/>